<proteinExistence type="predicted"/>
<name>A0ABU4HWN6_9ACTN</name>
<keyword evidence="2" id="KW-1185">Reference proteome</keyword>
<dbReference type="RefSeq" id="WP_318600111.1">
    <property type="nucleotide sequence ID" value="NZ_JAWSTH010000097.1"/>
</dbReference>
<reference evidence="2" key="1">
    <citation type="submission" date="2023-07" db="EMBL/GenBank/DDBJ databases">
        <title>Conexibacter stalactiti sp. nov., isolated from stalactites in a lava cave and emended description of the genus Conexibacter.</title>
        <authorList>
            <person name="Lee S.D."/>
        </authorList>
    </citation>
    <scope>NUCLEOTIDE SEQUENCE [LARGE SCALE GENOMIC DNA]</scope>
    <source>
        <strain evidence="2">KCTC 39840</strain>
    </source>
</reference>
<organism evidence="1 2">
    <name type="scientific">Conexibacter stalactiti</name>
    <dbReference type="NCBI Taxonomy" id="1940611"/>
    <lineage>
        <taxon>Bacteria</taxon>
        <taxon>Bacillati</taxon>
        <taxon>Actinomycetota</taxon>
        <taxon>Thermoleophilia</taxon>
        <taxon>Solirubrobacterales</taxon>
        <taxon>Conexibacteraceae</taxon>
        <taxon>Conexibacter</taxon>
    </lineage>
</organism>
<evidence type="ECO:0000313" key="2">
    <source>
        <dbReference type="Proteomes" id="UP001284601"/>
    </source>
</evidence>
<gene>
    <name evidence="1" type="ORF">R7226_25060</name>
</gene>
<dbReference type="InterPro" id="IPR010982">
    <property type="entry name" value="Lambda_DNA-bd_dom_sf"/>
</dbReference>
<protein>
    <recommendedName>
        <fullName evidence="3">HTH cro/C1-type domain-containing protein</fullName>
    </recommendedName>
</protein>
<dbReference type="SUPFAM" id="SSF47413">
    <property type="entry name" value="lambda repressor-like DNA-binding domains"/>
    <property type="match status" value="1"/>
</dbReference>
<dbReference type="Proteomes" id="UP001284601">
    <property type="component" value="Unassembled WGS sequence"/>
</dbReference>
<accession>A0ABU4HWN6</accession>
<dbReference type="EMBL" id="JAWSTH010000097">
    <property type="protein sequence ID" value="MDW5597645.1"/>
    <property type="molecule type" value="Genomic_DNA"/>
</dbReference>
<evidence type="ECO:0008006" key="3">
    <source>
        <dbReference type="Google" id="ProtNLM"/>
    </source>
</evidence>
<comment type="caution">
    <text evidence="1">The sequence shown here is derived from an EMBL/GenBank/DDBJ whole genome shotgun (WGS) entry which is preliminary data.</text>
</comment>
<sequence length="125" mass="13787">MAPVDDRPDPEEVARRVRAAQAYAKLTRDQLGHAIGKSGSVIDEITGKRARLRGASWEELRAIADRCGLPFEWFWADFGRLGEIAPGDRAPTLFNEGRTATLDALEEARAASAGLRRARERGSIR</sequence>
<evidence type="ECO:0000313" key="1">
    <source>
        <dbReference type="EMBL" id="MDW5597645.1"/>
    </source>
</evidence>